<keyword evidence="2" id="KW-1185">Reference proteome</keyword>
<dbReference type="EMBL" id="CP001390">
    <property type="protein sequence ID" value="ACM21644.1"/>
    <property type="molecule type" value="Genomic_DNA"/>
</dbReference>
<protein>
    <recommendedName>
        <fullName evidence="3">YaeQ family protein</fullName>
    </recommendedName>
</protein>
<proteinExistence type="predicted"/>
<dbReference type="SMART" id="SM01322">
    <property type="entry name" value="YaeQ"/>
    <property type="match status" value="1"/>
</dbReference>
<dbReference type="PIRSF" id="PIRSF011484">
    <property type="entry name" value="YaeQ"/>
    <property type="match status" value="1"/>
</dbReference>
<dbReference type="KEGG" id="geo:Geob_3301"/>
<dbReference type="PANTHER" id="PTHR38784:SF1">
    <property type="entry name" value="SUCROSE PHOSPHORYLASE"/>
    <property type="match status" value="1"/>
</dbReference>
<dbReference type="eggNOG" id="COG4681">
    <property type="taxonomic scope" value="Bacteria"/>
</dbReference>
<dbReference type="HOGENOM" id="CLU_096741_0_0_7"/>
<organism evidence="1 2">
    <name type="scientific">Geotalea daltonii (strain DSM 22248 / JCM 15807 / FRC-32)</name>
    <name type="common">Geobacter daltonii</name>
    <dbReference type="NCBI Taxonomy" id="316067"/>
    <lineage>
        <taxon>Bacteria</taxon>
        <taxon>Pseudomonadati</taxon>
        <taxon>Thermodesulfobacteriota</taxon>
        <taxon>Desulfuromonadia</taxon>
        <taxon>Geobacterales</taxon>
        <taxon>Geobacteraceae</taxon>
        <taxon>Geotalea</taxon>
    </lineage>
</organism>
<dbReference type="RefSeq" id="WP_012648372.1">
    <property type="nucleotide sequence ID" value="NC_011979.1"/>
</dbReference>
<dbReference type="OrthoDB" id="5293309at2"/>
<sequence length="184" mass="19937">MALPSTIYRANIQLADVDRSSYETLQATIARHPSETAERLVLRLLAYAICYVPELAFTKGVGAGAEPDLWVKGGDGRVTLWIEVGTPEPERLLKAARHAGRVVLVASAQNRSRWEDQHLARLGAMPNLSVVGIDFNFVRGLADGLERSIAWEVTITSGTIYVTTSGKTLEAPLELLAGLPLSEA</sequence>
<dbReference type="PANTHER" id="PTHR38784">
    <property type="entry name" value="SUCROSE PHOSPHORYLASE"/>
    <property type="match status" value="1"/>
</dbReference>
<evidence type="ECO:0000313" key="1">
    <source>
        <dbReference type="EMBL" id="ACM21644.1"/>
    </source>
</evidence>
<reference evidence="1 2" key="1">
    <citation type="submission" date="2009-01" db="EMBL/GenBank/DDBJ databases">
        <title>Complete sequence of Geobacter sp. FRC-32.</title>
        <authorList>
            <consortium name="US DOE Joint Genome Institute"/>
            <person name="Lucas S."/>
            <person name="Copeland A."/>
            <person name="Lapidus A."/>
            <person name="Glavina del Rio T."/>
            <person name="Dalin E."/>
            <person name="Tice H."/>
            <person name="Bruce D."/>
            <person name="Goodwin L."/>
            <person name="Pitluck S."/>
            <person name="Saunders E."/>
            <person name="Brettin T."/>
            <person name="Detter J.C."/>
            <person name="Han C."/>
            <person name="Larimer F."/>
            <person name="Land M."/>
            <person name="Hauser L."/>
            <person name="Kyrpides N."/>
            <person name="Ovchinnikova G."/>
            <person name="Kostka J."/>
            <person name="Richardson P."/>
        </authorList>
    </citation>
    <scope>NUCLEOTIDE SEQUENCE [LARGE SCALE GENOMIC DNA]</scope>
    <source>
        <strain evidence="2">DSM 22248 / JCM 15807 / FRC-32</strain>
    </source>
</reference>
<dbReference type="SUPFAM" id="SSF52980">
    <property type="entry name" value="Restriction endonuclease-like"/>
    <property type="match status" value="1"/>
</dbReference>
<dbReference type="STRING" id="316067.Geob_3301"/>
<dbReference type="Pfam" id="PF07152">
    <property type="entry name" value="YaeQ"/>
    <property type="match status" value="1"/>
</dbReference>
<dbReference type="Gene3D" id="3.10.640.10">
    <property type="entry name" value="Restriction endonuclease-like alpha-beta roll domain"/>
    <property type="match status" value="1"/>
</dbReference>
<evidence type="ECO:0008006" key="3">
    <source>
        <dbReference type="Google" id="ProtNLM"/>
    </source>
</evidence>
<dbReference type="InterPro" id="IPR011335">
    <property type="entry name" value="Restrct_endonuc-II-like"/>
</dbReference>
<evidence type="ECO:0000313" key="2">
    <source>
        <dbReference type="Proteomes" id="UP000007721"/>
    </source>
</evidence>
<gene>
    <name evidence="1" type="primary">yaeQ</name>
    <name evidence="1" type="ordered locus">Geob_3301</name>
</gene>
<dbReference type="AlphaFoldDB" id="B9M4W0"/>
<dbReference type="InterPro" id="IPR038590">
    <property type="entry name" value="YaeQ_sf"/>
</dbReference>
<dbReference type="InterPro" id="IPR009822">
    <property type="entry name" value="YaeQ"/>
</dbReference>
<accession>B9M4W0</accession>
<name>B9M4W0_GEODF</name>
<dbReference type="Proteomes" id="UP000007721">
    <property type="component" value="Chromosome"/>
</dbReference>